<dbReference type="InterPro" id="IPR001240">
    <property type="entry name" value="PRAI_dom"/>
</dbReference>
<proteinExistence type="evidence at transcript level"/>
<dbReference type="InterPro" id="IPR011060">
    <property type="entry name" value="RibuloseP-bd_barrel"/>
</dbReference>
<keyword evidence="5" id="KW-0822">Tryptophan biosynthesis</keyword>
<dbReference type="UniPathway" id="UPA00035">
    <property type="reaction ID" value="UER00042"/>
</dbReference>
<evidence type="ECO:0000256" key="3">
    <source>
        <dbReference type="ARBA" id="ARBA00012572"/>
    </source>
</evidence>
<comment type="similarity">
    <text evidence="2">Belongs to the TrpF family.</text>
</comment>
<dbReference type="HAMAP" id="MF_00135">
    <property type="entry name" value="PRAI"/>
    <property type="match status" value="1"/>
</dbReference>
<dbReference type="PANTHER" id="PTHR42894">
    <property type="entry name" value="N-(5'-PHOSPHORIBOSYL)ANTHRANILATE ISOMERASE"/>
    <property type="match status" value="1"/>
</dbReference>
<dbReference type="EC" id="5.3.1.24" evidence="3"/>
<keyword evidence="7" id="KW-0413">Isomerase</keyword>
<evidence type="ECO:0000256" key="4">
    <source>
        <dbReference type="ARBA" id="ARBA00022605"/>
    </source>
</evidence>
<keyword evidence="6" id="KW-0057">Aromatic amino acid biosynthesis</keyword>
<dbReference type="InterPro" id="IPR044643">
    <property type="entry name" value="TrpF_fam"/>
</dbReference>
<dbReference type="OMA" id="FHGDESP"/>
<comment type="pathway">
    <text evidence="1">Amino-acid biosynthesis; L-tryptophan biosynthesis; L-tryptophan from chorismate: step 3/5.</text>
</comment>
<evidence type="ECO:0000256" key="7">
    <source>
        <dbReference type="ARBA" id="ARBA00023235"/>
    </source>
</evidence>
<dbReference type="Pfam" id="PF00697">
    <property type="entry name" value="PRAI"/>
    <property type="match status" value="1"/>
</dbReference>
<dbReference type="SUPFAM" id="SSF51366">
    <property type="entry name" value="Ribulose-phoshate binding barrel"/>
    <property type="match status" value="1"/>
</dbReference>
<feature type="domain" description="N-(5'phosphoribosyl) anthranilate isomerase (PRAI)" evidence="8">
    <location>
        <begin position="119"/>
        <end position="320"/>
    </location>
</feature>
<dbReference type="Gene3D" id="3.20.20.70">
    <property type="entry name" value="Aldolase class I"/>
    <property type="match status" value="1"/>
</dbReference>
<evidence type="ECO:0000256" key="2">
    <source>
        <dbReference type="ARBA" id="ARBA00007571"/>
    </source>
</evidence>
<evidence type="ECO:0000256" key="5">
    <source>
        <dbReference type="ARBA" id="ARBA00022822"/>
    </source>
</evidence>
<evidence type="ECO:0000313" key="9">
    <source>
        <dbReference type="EMBL" id="ABK27046.1"/>
    </source>
</evidence>
<protein>
    <recommendedName>
        <fullName evidence="3">phosphoribosylanthranilate isomerase</fullName>
        <ecNumber evidence="3">5.3.1.24</ecNumber>
    </recommendedName>
</protein>
<name>A9P2D5_PICSI</name>
<dbReference type="FunFam" id="3.20.20.70:FF:000075">
    <property type="entry name" value="Tryptophan biosynthesis protein TRP1"/>
    <property type="match status" value="1"/>
</dbReference>
<dbReference type="InterPro" id="IPR013785">
    <property type="entry name" value="Aldolase_TIM"/>
</dbReference>
<dbReference type="EMBL" id="EF087813">
    <property type="protein sequence ID" value="ABK27046.1"/>
    <property type="molecule type" value="mRNA"/>
</dbReference>
<sequence>MTTVQNVANQTGSAREVLLHSAQNLPRAAHLHTKLLSSHTNINRNFNHIQKLQLHVVSSNGNGFFHSGFGRKKSKTSKKISSVNDKTICMHLHAGRDSSIGMVSSLDLAVDSDESVPLVKMCGITTVHDAVLAAKAGAKFIGMILWPKSKRSVSLNVAKEISKAAREHGAEPVGVFVEEDAKEIEQACDATNIAFVQLHGDRARSALSNLVQHRHIIYVLHADKDGELLTKPPNGEYSDLVDWLLIDSLQGGSGKKFDWEKFRVPTDASKYGWLLAGGVDPENVSQAISILRPDAVDVSSGICAPDGIRKDPARVASFMNAVRRKKWKEF</sequence>
<evidence type="ECO:0000256" key="1">
    <source>
        <dbReference type="ARBA" id="ARBA00004664"/>
    </source>
</evidence>
<organism evidence="9">
    <name type="scientific">Picea sitchensis</name>
    <name type="common">Sitka spruce</name>
    <name type="synonym">Pinus sitchensis</name>
    <dbReference type="NCBI Taxonomy" id="3332"/>
    <lineage>
        <taxon>Eukaryota</taxon>
        <taxon>Viridiplantae</taxon>
        <taxon>Streptophyta</taxon>
        <taxon>Embryophyta</taxon>
        <taxon>Tracheophyta</taxon>
        <taxon>Spermatophyta</taxon>
        <taxon>Pinopsida</taxon>
        <taxon>Pinidae</taxon>
        <taxon>Conifers I</taxon>
        <taxon>Pinales</taxon>
        <taxon>Pinaceae</taxon>
        <taxon>Picea</taxon>
    </lineage>
</organism>
<accession>A9P2D5</accession>
<keyword evidence="4" id="KW-0028">Amino-acid biosynthesis</keyword>
<dbReference type="GO" id="GO:0000162">
    <property type="term" value="P:L-tryptophan biosynthetic process"/>
    <property type="evidence" value="ECO:0007669"/>
    <property type="project" value="UniProtKB-UniPathway"/>
</dbReference>
<evidence type="ECO:0000256" key="6">
    <source>
        <dbReference type="ARBA" id="ARBA00023141"/>
    </source>
</evidence>
<reference evidence="9" key="1">
    <citation type="journal article" date="2008" name="BMC Genomics">
        <title>A conifer genomics resource of 200,000 spruce (Picea spp.) ESTs and 6,464 high-quality, sequence-finished full-length cDNAs for Sitka spruce (Picea sitchensis).</title>
        <authorList>
            <person name="Ralph S.G."/>
            <person name="Chun H.J."/>
            <person name="Kolosova N."/>
            <person name="Cooper D."/>
            <person name="Oddy C."/>
            <person name="Ritland C.E."/>
            <person name="Kirkpatrick R."/>
            <person name="Moore R."/>
            <person name="Barber S."/>
            <person name="Holt R.A."/>
            <person name="Jones S.J."/>
            <person name="Marra M.A."/>
            <person name="Douglas C.J."/>
            <person name="Ritland K."/>
            <person name="Bohlmann J."/>
        </authorList>
    </citation>
    <scope>NUCLEOTIDE SEQUENCE</scope>
    <source>
        <tissue evidence="9">Bark</tissue>
    </source>
</reference>
<dbReference type="CDD" id="cd00405">
    <property type="entry name" value="PRAI"/>
    <property type="match status" value="1"/>
</dbReference>
<evidence type="ECO:0000259" key="8">
    <source>
        <dbReference type="Pfam" id="PF00697"/>
    </source>
</evidence>
<dbReference type="AlphaFoldDB" id="A9P2D5"/>
<dbReference type="GO" id="GO:0004640">
    <property type="term" value="F:phosphoribosylanthranilate isomerase activity"/>
    <property type="evidence" value="ECO:0007669"/>
    <property type="project" value="UniProtKB-EC"/>
</dbReference>
<dbReference type="PANTHER" id="PTHR42894:SF1">
    <property type="entry name" value="N-(5'-PHOSPHORIBOSYL)ANTHRANILATE ISOMERASE"/>
    <property type="match status" value="1"/>
</dbReference>